<keyword evidence="2" id="KW-0816">Tricarboxylic acid cycle</keyword>
<dbReference type="Pfam" id="PF00549">
    <property type="entry name" value="Ligase_CoA"/>
    <property type="match status" value="1"/>
</dbReference>
<dbReference type="Gene3D" id="3.40.50.261">
    <property type="entry name" value="Succinyl-CoA synthetase domains"/>
    <property type="match status" value="1"/>
</dbReference>
<dbReference type="EMBL" id="RRYP01008912">
    <property type="protein sequence ID" value="TNV79441.1"/>
    <property type="molecule type" value="Genomic_DNA"/>
</dbReference>
<dbReference type="InterPro" id="IPR016102">
    <property type="entry name" value="Succinyl-CoA_synth-like"/>
</dbReference>
<dbReference type="GO" id="GO:0005524">
    <property type="term" value="F:ATP binding"/>
    <property type="evidence" value="ECO:0007669"/>
    <property type="project" value="UniProtKB-KW"/>
</dbReference>
<dbReference type="GO" id="GO:0006104">
    <property type="term" value="P:succinyl-CoA metabolic process"/>
    <property type="evidence" value="ECO:0007669"/>
    <property type="project" value="TreeGrafter"/>
</dbReference>
<dbReference type="SUPFAM" id="SSF56059">
    <property type="entry name" value="Glutathione synthetase ATP-binding domain-like"/>
    <property type="match status" value="1"/>
</dbReference>
<evidence type="ECO:0000313" key="12">
    <source>
        <dbReference type="Proteomes" id="UP000785679"/>
    </source>
</evidence>
<feature type="domain" description="ATP-citrate synthase/succinyl-CoA ligase C-terminal" evidence="9">
    <location>
        <begin position="312"/>
        <end position="438"/>
    </location>
</feature>
<evidence type="ECO:0000256" key="7">
    <source>
        <dbReference type="ARBA" id="ARBA00022842"/>
    </source>
</evidence>
<dbReference type="GO" id="GO:0042709">
    <property type="term" value="C:succinate-CoA ligase complex"/>
    <property type="evidence" value="ECO:0007669"/>
    <property type="project" value="TreeGrafter"/>
</dbReference>
<evidence type="ECO:0000256" key="3">
    <source>
        <dbReference type="ARBA" id="ARBA00022598"/>
    </source>
</evidence>
<dbReference type="Proteomes" id="UP000785679">
    <property type="component" value="Unassembled WGS sequence"/>
</dbReference>
<dbReference type="FunFam" id="3.40.50.261:FF:000001">
    <property type="entry name" value="Succinate--CoA ligase [ADP-forming] subunit beta"/>
    <property type="match status" value="1"/>
</dbReference>
<dbReference type="InterPro" id="IPR013815">
    <property type="entry name" value="ATP_grasp_subdomain_1"/>
</dbReference>
<dbReference type="Gene3D" id="3.30.1490.20">
    <property type="entry name" value="ATP-grasp fold, A domain"/>
    <property type="match status" value="1"/>
</dbReference>
<dbReference type="GO" id="GO:0006099">
    <property type="term" value="P:tricarboxylic acid cycle"/>
    <property type="evidence" value="ECO:0007669"/>
    <property type="project" value="UniProtKB-UniPathway"/>
</dbReference>
<dbReference type="PROSITE" id="PS01217">
    <property type="entry name" value="SUCCINYL_COA_LIG_3"/>
    <property type="match status" value="1"/>
</dbReference>
<dbReference type="AlphaFoldDB" id="A0A8J8NQ24"/>
<comment type="pathway">
    <text evidence="1">Carbohydrate metabolism; tricarboxylic acid cycle; succinate from succinyl-CoA (ligase route): step 1/1.</text>
</comment>
<dbReference type="PANTHER" id="PTHR11815">
    <property type="entry name" value="SUCCINYL-COA SYNTHETASE BETA CHAIN"/>
    <property type="match status" value="1"/>
</dbReference>
<gene>
    <name evidence="11" type="ORF">FGO68_gene400</name>
</gene>
<keyword evidence="4" id="KW-0479">Metal-binding</keyword>
<feature type="domain" description="ATP-grasp fold succinyl-CoA synthetase-type" evidence="10">
    <location>
        <begin position="196"/>
        <end position="252"/>
    </location>
</feature>
<dbReference type="GO" id="GO:0005739">
    <property type="term" value="C:mitochondrion"/>
    <property type="evidence" value="ECO:0007669"/>
    <property type="project" value="TreeGrafter"/>
</dbReference>
<dbReference type="UniPathway" id="UPA00223">
    <property type="reaction ID" value="UER00999"/>
</dbReference>
<dbReference type="GO" id="GO:0046872">
    <property type="term" value="F:metal ion binding"/>
    <property type="evidence" value="ECO:0007669"/>
    <property type="project" value="UniProtKB-KW"/>
</dbReference>
<dbReference type="SUPFAM" id="SSF52210">
    <property type="entry name" value="Succinyl-CoA synthetase domains"/>
    <property type="match status" value="1"/>
</dbReference>
<organism evidence="11 12">
    <name type="scientific">Halteria grandinella</name>
    <dbReference type="NCBI Taxonomy" id="5974"/>
    <lineage>
        <taxon>Eukaryota</taxon>
        <taxon>Sar</taxon>
        <taxon>Alveolata</taxon>
        <taxon>Ciliophora</taxon>
        <taxon>Intramacronucleata</taxon>
        <taxon>Spirotrichea</taxon>
        <taxon>Stichotrichia</taxon>
        <taxon>Sporadotrichida</taxon>
        <taxon>Halteriidae</taxon>
        <taxon>Halteria</taxon>
    </lineage>
</organism>
<evidence type="ECO:0000259" key="9">
    <source>
        <dbReference type="Pfam" id="PF00549"/>
    </source>
</evidence>
<evidence type="ECO:0000256" key="4">
    <source>
        <dbReference type="ARBA" id="ARBA00022723"/>
    </source>
</evidence>
<protein>
    <submittedName>
        <fullName evidence="11">Uncharacterized protein</fullName>
    </submittedName>
</protein>
<dbReference type="PIRSF" id="PIRSF001554">
    <property type="entry name" value="SucCS_beta"/>
    <property type="match status" value="1"/>
</dbReference>
<dbReference type="PANTHER" id="PTHR11815:SF1">
    <property type="entry name" value="SUCCINATE--COA LIGASE [ADP-FORMING] SUBUNIT BETA, MITOCHONDRIAL"/>
    <property type="match status" value="1"/>
</dbReference>
<keyword evidence="6" id="KW-0067">ATP-binding</keyword>
<evidence type="ECO:0000256" key="1">
    <source>
        <dbReference type="ARBA" id="ARBA00005064"/>
    </source>
</evidence>
<keyword evidence="3" id="KW-0436">Ligase</keyword>
<evidence type="ECO:0000259" key="10">
    <source>
        <dbReference type="Pfam" id="PF08442"/>
    </source>
</evidence>
<dbReference type="GO" id="GO:0004775">
    <property type="term" value="F:succinate-CoA ligase (ADP-forming) activity"/>
    <property type="evidence" value="ECO:0007669"/>
    <property type="project" value="TreeGrafter"/>
</dbReference>
<feature type="domain" description="ATP-grasp fold succinyl-CoA synthetase-type" evidence="10">
    <location>
        <begin position="27"/>
        <end position="159"/>
    </location>
</feature>
<dbReference type="InterPro" id="IPR017866">
    <property type="entry name" value="Succ-CoA_synthase_bsu_CS"/>
</dbReference>
<comment type="caution">
    <text evidence="11">The sequence shown here is derived from an EMBL/GenBank/DDBJ whole genome shotgun (WGS) entry which is preliminary data.</text>
</comment>
<dbReference type="Gene3D" id="3.30.470.20">
    <property type="entry name" value="ATP-grasp fold, B domain"/>
    <property type="match status" value="1"/>
</dbReference>
<dbReference type="InterPro" id="IPR013650">
    <property type="entry name" value="ATP-grasp_succ-CoA_synth-type"/>
</dbReference>
<dbReference type="OrthoDB" id="1552at2759"/>
<dbReference type="Pfam" id="PF08442">
    <property type="entry name" value="ATP-grasp_2"/>
    <property type="match status" value="2"/>
</dbReference>
<proteinExistence type="predicted"/>
<reference evidence="11" key="1">
    <citation type="submission" date="2019-06" db="EMBL/GenBank/DDBJ databases">
        <authorList>
            <person name="Zheng W."/>
        </authorList>
    </citation>
    <scope>NUCLEOTIDE SEQUENCE</scope>
    <source>
        <strain evidence="11">QDHG01</strain>
    </source>
</reference>
<evidence type="ECO:0000313" key="11">
    <source>
        <dbReference type="EMBL" id="TNV79441.1"/>
    </source>
</evidence>
<name>A0A8J8NQ24_HALGN</name>
<evidence type="ECO:0000256" key="2">
    <source>
        <dbReference type="ARBA" id="ARBA00022532"/>
    </source>
</evidence>
<accession>A0A8J8NQ24</accession>
<dbReference type="InterPro" id="IPR005811">
    <property type="entry name" value="SUCC_ACL_C"/>
</dbReference>
<keyword evidence="7" id="KW-0460">Magnesium</keyword>
<evidence type="ECO:0000256" key="5">
    <source>
        <dbReference type="ARBA" id="ARBA00022741"/>
    </source>
</evidence>
<evidence type="ECO:0000256" key="8">
    <source>
        <dbReference type="ARBA" id="ARBA00022946"/>
    </source>
</evidence>
<keyword evidence="8" id="KW-0809">Transit peptide</keyword>
<dbReference type="InterPro" id="IPR005809">
    <property type="entry name" value="Succ_CoA_ligase-like_bsu"/>
</dbReference>
<keyword evidence="12" id="KW-1185">Reference proteome</keyword>
<keyword evidence="5" id="KW-0547">Nucleotide-binding</keyword>
<sequence>MQKLRPTFHLARQPSSQLIQQQYRTMRLHEYQAAQLMLKYRIPVPLGTVAFNAKEAYYIARKFGPEYNRKFIVKAQIQASERNQGYFRENGFQGGIHTVQSPEEVQEVAKNMCGKILICPGSGDGFLCRCVYITEQLDSAKEFYISVSQDRARACPVITYGAWPCLTYGAESCSINGQRVVLDSGQDVIAEKKGFKQIFIDVTKGLNVSMLSEVATELGIADKKSEMIFLLKHLYDCFIQRDAELIEINPLVYTRDQQIVAAGTKVIIDDNALYRQAELKSEQDRTQVNYKERIANSFDLQYISLQGNIGVMANGAGMALAQMDTIRLFGGKPANFLDLGGGATHEQIIEALKLLEKDDNIEVIVINIFGGILSCDMIASSILLAIEEVTPTKPIILRLKGTGQESAKVMIDEKANASAMEEHGAKLYFCEQIDKAAQLAVQLAIERVERKLGERNGDPVLTKAGEDQE</sequence>
<evidence type="ECO:0000256" key="6">
    <source>
        <dbReference type="ARBA" id="ARBA00022840"/>
    </source>
</evidence>